<evidence type="ECO:0000256" key="7">
    <source>
        <dbReference type="ARBA" id="ARBA00022679"/>
    </source>
</evidence>
<keyword evidence="9" id="KW-0819">tRNA processing</keyword>
<evidence type="ECO:0000256" key="3">
    <source>
        <dbReference type="ARBA" id="ARBA00022485"/>
    </source>
</evidence>
<evidence type="ECO:0000256" key="10">
    <source>
        <dbReference type="ARBA" id="ARBA00022723"/>
    </source>
</evidence>
<dbReference type="SUPFAM" id="SSF102114">
    <property type="entry name" value="Radical SAM enzymes"/>
    <property type="match status" value="1"/>
</dbReference>
<evidence type="ECO:0000259" key="13">
    <source>
        <dbReference type="PROSITE" id="PS51918"/>
    </source>
</evidence>
<keyword evidence="7" id="KW-0808">Transferase</keyword>
<evidence type="ECO:0000256" key="12">
    <source>
        <dbReference type="ARBA" id="ARBA00023014"/>
    </source>
</evidence>
<dbReference type="InterPro" id="IPR027492">
    <property type="entry name" value="RNA_MTrfase_RlmN"/>
</dbReference>
<keyword evidence="8" id="KW-0949">S-adenosyl-L-methionine</keyword>
<dbReference type="AlphaFoldDB" id="A0A382FRX4"/>
<dbReference type="GO" id="GO:0051539">
    <property type="term" value="F:4 iron, 4 sulfur cluster binding"/>
    <property type="evidence" value="ECO:0007669"/>
    <property type="project" value="UniProtKB-KW"/>
</dbReference>
<dbReference type="GO" id="GO:0030488">
    <property type="term" value="P:tRNA methylation"/>
    <property type="evidence" value="ECO:0007669"/>
    <property type="project" value="InterPro"/>
</dbReference>
<comment type="subcellular location">
    <subcellularLocation>
        <location evidence="2">Cytoplasm</location>
    </subcellularLocation>
</comment>
<dbReference type="Gene3D" id="1.10.150.530">
    <property type="match status" value="1"/>
</dbReference>
<dbReference type="HAMAP" id="MF_01849">
    <property type="entry name" value="RNA_methyltr_RlmN"/>
    <property type="match status" value="1"/>
</dbReference>
<evidence type="ECO:0000256" key="4">
    <source>
        <dbReference type="ARBA" id="ARBA00022490"/>
    </source>
</evidence>
<feature type="domain" description="Radical SAM core" evidence="13">
    <location>
        <begin position="100"/>
        <end position="330"/>
    </location>
</feature>
<evidence type="ECO:0000256" key="1">
    <source>
        <dbReference type="ARBA" id="ARBA00001966"/>
    </source>
</evidence>
<dbReference type="SFLD" id="SFLDS00029">
    <property type="entry name" value="Radical_SAM"/>
    <property type="match status" value="1"/>
</dbReference>
<comment type="cofactor">
    <cofactor evidence="1">
        <name>[4Fe-4S] cluster</name>
        <dbReference type="ChEBI" id="CHEBI:49883"/>
    </cofactor>
</comment>
<name>A0A382FRX4_9ZZZZ</name>
<keyword evidence="5" id="KW-0698">rRNA processing</keyword>
<keyword evidence="3" id="KW-0004">4Fe-4S</keyword>
<dbReference type="InterPro" id="IPR048641">
    <property type="entry name" value="RlmN_N"/>
</dbReference>
<reference evidence="14" key="1">
    <citation type="submission" date="2018-05" db="EMBL/GenBank/DDBJ databases">
        <authorList>
            <person name="Lanie J.A."/>
            <person name="Ng W.-L."/>
            <person name="Kazmierczak K.M."/>
            <person name="Andrzejewski T.M."/>
            <person name="Davidsen T.M."/>
            <person name="Wayne K.J."/>
            <person name="Tettelin H."/>
            <person name="Glass J.I."/>
            <person name="Rusch D."/>
            <person name="Podicherti R."/>
            <person name="Tsui H.-C.T."/>
            <person name="Winkler M.E."/>
        </authorList>
    </citation>
    <scope>NUCLEOTIDE SEQUENCE</scope>
</reference>
<keyword evidence="10" id="KW-0479">Metal-binding</keyword>
<dbReference type="PROSITE" id="PS51918">
    <property type="entry name" value="RADICAL_SAM"/>
    <property type="match status" value="1"/>
</dbReference>
<dbReference type="PIRSF" id="PIRSF006004">
    <property type="entry name" value="CHP00048"/>
    <property type="match status" value="1"/>
</dbReference>
<dbReference type="InterPro" id="IPR004383">
    <property type="entry name" value="rRNA_lsu_MTrfase_RlmN/Cfr"/>
</dbReference>
<dbReference type="CDD" id="cd01335">
    <property type="entry name" value="Radical_SAM"/>
    <property type="match status" value="1"/>
</dbReference>
<evidence type="ECO:0000256" key="6">
    <source>
        <dbReference type="ARBA" id="ARBA00022603"/>
    </source>
</evidence>
<dbReference type="GO" id="GO:0046872">
    <property type="term" value="F:metal ion binding"/>
    <property type="evidence" value="ECO:0007669"/>
    <property type="project" value="UniProtKB-KW"/>
</dbReference>
<evidence type="ECO:0000256" key="5">
    <source>
        <dbReference type="ARBA" id="ARBA00022552"/>
    </source>
</evidence>
<dbReference type="NCBIfam" id="TIGR00048">
    <property type="entry name" value="rRNA_mod_RlmN"/>
    <property type="match status" value="1"/>
</dbReference>
<dbReference type="GO" id="GO:0070475">
    <property type="term" value="P:rRNA base methylation"/>
    <property type="evidence" value="ECO:0007669"/>
    <property type="project" value="InterPro"/>
</dbReference>
<protein>
    <recommendedName>
        <fullName evidence="13">Radical SAM core domain-containing protein</fullName>
    </recommendedName>
</protein>
<accession>A0A382FRX4</accession>
<dbReference type="PANTHER" id="PTHR30544:SF5">
    <property type="entry name" value="RADICAL SAM CORE DOMAIN-CONTAINING PROTEIN"/>
    <property type="match status" value="1"/>
</dbReference>
<sequence length="365" mass="41348">MITDKNNLIGRPFDDLVSFFHSIGEKKYRAKQLMDWLYRRSIFDFDSMTDLNKDLRLYLQQNYCLHIPMSTKKEQSSDGTIKWMIDQGASQAIEAVYIPEKKRGTLCISSQIGCLIDCPFCATGHQGFNRNLSSAEIIGQVLLAKQDLQNEFKRDDLITNVVFMGMGEPLANFSETVRATKILTDPNGFNISRRRVTISTSGLVPQILKLADHLNVSLAISLHAPFDDLRDELVPINRIHPIESLLDACWFYAKRQNLKNVTFEYTLLKNVNDRPEHAKQLVKLLKNQPAKVNLIPFNKFPGVVYEPTPADQINEFRNILLESGIMTITRTTRGDDIQAACGQLSGTVNNLAKKSLGQKLKKTLN</sequence>
<gene>
    <name evidence="14" type="ORF">METZ01_LOCUS217751</name>
</gene>
<dbReference type="InterPro" id="IPR013785">
    <property type="entry name" value="Aldolase_TIM"/>
</dbReference>
<dbReference type="PANTHER" id="PTHR30544">
    <property type="entry name" value="23S RRNA METHYLTRANSFERASE"/>
    <property type="match status" value="1"/>
</dbReference>
<dbReference type="Gene3D" id="3.20.20.70">
    <property type="entry name" value="Aldolase class I"/>
    <property type="match status" value="1"/>
</dbReference>
<keyword evidence="6" id="KW-0489">Methyltransferase</keyword>
<evidence type="ECO:0000256" key="9">
    <source>
        <dbReference type="ARBA" id="ARBA00022694"/>
    </source>
</evidence>
<keyword evidence="11" id="KW-0408">Iron</keyword>
<dbReference type="FunFam" id="3.20.20.70:FF:000014">
    <property type="entry name" value="Probable dual-specificity RNA methyltransferase RlmN"/>
    <property type="match status" value="1"/>
</dbReference>
<dbReference type="EMBL" id="UINC01051122">
    <property type="protein sequence ID" value="SVB64897.1"/>
    <property type="molecule type" value="Genomic_DNA"/>
</dbReference>
<dbReference type="InterPro" id="IPR058240">
    <property type="entry name" value="rSAM_sf"/>
</dbReference>
<dbReference type="Pfam" id="PF21016">
    <property type="entry name" value="RlmN_N"/>
    <property type="match status" value="1"/>
</dbReference>
<keyword evidence="12" id="KW-0411">Iron-sulfur</keyword>
<dbReference type="Pfam" id="PF04055">
    <property type="entry name" value="Radical_SAM"/>
    <property type="match status" value="1"/>
</dbReference>
<evidence type="ECO:0000256" key="2">
    <source>
        <dbReference type="ARBA" id="ARBA00004496"/>
    </source>
</evidence>
<keyword evidence="4" id="KW-0963">Cytoplasm</keyword>
<proteinExistence type="inferred from homology"/>
<organism evidence="14">
    <name type="scientific">marine metagenome</name>
    <dbReference type="NCBI Taxonomy" id="408172"/>
    <lineage>
        <taxon>unclassified sequences</taxon>
        <taxon>metagenomes</taxon>
        <taxon>ecological metagenomes</taxon>
    </lineage>
</organism>
<evidence type="ECO:0000256" key="11">
    <source>
        <dbReference type="ARBA" id="ARBA00023004"/>
    </source>
</evidence>
<evidence type="ECO:0000256" key="8">
    <source>
        <dbReference type="ARBA" id="ARBA00022691"/>
    </source>
</evidence>
<dbReference type="SFLD" id="SFLDG01062">
    <property type="entry name" value="methyltransferase_(Class_A)"/>
    <property type="match status" value="1"/>
</dbReference>
<evidence type="ECO:0000313" key="14">
    <source>
        <dbReference type="EMBL" id="SVB64897.1"/>
    </source>
</evidence>
<dbReference type="InterPro" id="IPR007197">
    <property type="entry name" value="rSAM"/>
</dbReference>
<dbReference type="SFLD" id="SFLDF00275">
    <property type="entry name" value="adenosine_C2_methyltransferase"/>
    <property type="match status" value="1"/>
</dbReference>
<dbReference type="GO" id="GO:0005737">
    <property type="term" value="C:cytoplasm"/>
    <property type="evidence" value="ECO:0007669"/>
    <property type="project" value="UniProtKB-SubCell"/>
</dbReference>
<dbReference type="InterPro" id="IPR040072">
    <property type="entry name" value="Methyltransferase_A"/>
</dbReference>
<dbReference type="GO" id="GO:0008173">
    <property type="term" value="F:RNA methyltransferase activity"/>
    <property type="evidence" value="ECO:0007669"/>
    <property type="project" value="InterPro"/>
</dbReference>